<dbReference type="SMART" id="SM00354">
    <property type="entry name" value="HTH_LACI"/>
    <property type="match status" value="1"/>
</dbReference>
<evidence type="ECO:0000256" key="3">
    <source>
        <dbReference type="ARBA" id="ARBA00023125"/>
    </source>
</evidence>
<dbReference type="Pfam" id="PF00356">
    <property type="entry name" value="LacI"/>
    <property type="match status" value="1"/>
</dbReference>
<evidence type="ECO:0000313" key="6">
    <source>
        <dbReference type="EMBL" id="CAH1221206.1"/>
    </source>
</evidence>
<name>A0ABM9CS72_9BACL</name>
<dbReference type="PANTHER" id="PTHR30146:SF95">
    <property type="entry name" value="RIBOSE OPERON REPRESSOR"/>
    <property type="match status" value="1"/>
</dbReference>
<dbReference type="PANTHER" id="PTHR30146">
    <property type="entry name" value="LACI-RELATED TRANSCRIPTIONAL REPRESSOR"/>
    <property type="match status" value="1"/>
</dbReference>
<proteinExistence type="predicted"/>
<dbReference type="PRINTS" id="PR00036">
    <property type="entry name" value="HTHLACI"/>
</dbReference>
<dbReference type="EMBL" id="CAKMMF010000035">
    <property type="protein sequence ID" value="CAH1221206.1"/>
    <property type="molecule type" value="Genomic_DNA"/>
</dbReference>
<feature type="domain" description="HTH lacI-type" evidence="5">
    <location>
        <begin position="2"/>
        <end position="55"/>
    </location>
</feature>
<evidence type="ECO:0000256" key="4">
    <source>
        <dbReference type="ARBA" id="ARBA00023163"/>
    </source>
</evidence>
<evidence type="ECO:0000256" key="1">
    <source>
        <dbReference type="ARBA" id="ARBA00022491"/>
    </source>
</evidence>
<evidence type="ECO:0000313" key="7">
    <source>
        <dbReference type="Proteomes" id="UP000838686"/>
    </source>
</evidence>
<dbReference type="Proteomes" id="UP000838686">
    <property type="component" value="Unassembled WGS sequence"/>
</dbReference>
<dbReference type="Pfam" id="PF00532">
    <property type="entry name" value="Peripla_BP_1"/>
    <property type="match status" value="1"/>
</dbReference>
<dbReference type="InterPro" id="IPR001761">
    <property type="entry name" value="Peripla_BP/Lac1_sug-bd_dom"/>
</dbReference>
<protein>
    <submittedName>
        <fullName evidence="6">HTH-type transcriptional regulator DegA</fullName>
    </submittedName>
</protein>
<accession>A0ABM9CS72</accession>
<dbReference type="Gene3D" id="1.10.260.40">
    <property type="entry name" value="lambda repressor-like DNA-binding domains"/>
    <property type="match status" value="1"/>
</dbReference>
<comment type="caution">
    <text evidence="6">The sequence shown here is derived from an EMBL/GenBank/DDBJ whole genome shotgun (WGS) entry which is preliminary data.</text>
</comment>
<keyword evidence="3" id="KW-0238">DNA-binding</keyword>
<keyword evidence="1" id="KW-0678">Repressor</keyword>
<dbReference type="CDD" id="cd01392">
    <property type="entry name" value="HTH_LacI"/>
    <property type="match status" value="1"/>
</dbReference>
<dbReference type="CDD" id="cd06267">
    <property type="entry name" value="PBP1_LacI_sugar_binding-like"/>
    <property type="match status" value="1"/>
</dbReference>
<evidence type="ECO:0000256" key="2">
    <source>
        <dbReference type="ARBA" id="ARBA00023015"/>
    </source>
</evidence>
<keyword evidence="7" id="KW-1185">Reference proteome</keyword>
<dbReference type="InterPro" id="IPR010982">
    <property type="entry name" value="Lambda_DNA-bd_dom_sf"/>
</dbReference>
<evidence type="ECO:0000259" key="5">
    <source>
        <dbReference type="PROSITE" id="PS50932"/>
    </source>
</evidence>
<dbReference type="Gene3D" id="3.40.50.2300">
    <property type="match status" value="2"/>
</dbReference>
<dbReference type="RefSeq" id="WP_236345257.1">
    <property type="nucleotide sequence ID" value="NZ_CAKMMF010000035.1"/>
</dbReference>
<dbReference type="SUPFAM" id="SSF53822">
    <property type="entry name" value="Periplasmic binding protein-like I"/>
    <property type="match status" value="1"/>
</dbReference>
<dbReference type="InterPro" id="IPR000843">
    <property type="entry name" value="HTH_LacI"/>
</dbReference>
<dbReference type="PROSITE" id="PS50932">
    <property type="entry name" value="HTH_LACI_2"/>
    <property type="match status" value="1"/>
</dbReference>
<sequence length="336" mass="37500">MATIKEVAEAAGVSIATVSRMINQNGYVSNEAEKRIAAAMEQLAYESPLARRLAGQNMPAIALMLPDITNPFFAELARAVEDTCQQQGCVVFFCNSDHQDFKEKSYLEVLRKRHIDGVIFASNYLPQEELNKLEQHRIPVVVLDRSSDTQKCSLIRSNNYEGAQMAVKHLMDTGCRKIAHIYGPQEIATAKERMNGYEDYVKSFPWYTPSLMAPGMFLMEGGIQAVDTLLHRHPDIDGIFAGNDLMAIGVLKALHRKGVRVPDDISVCGFDGIKLGEIIEPELTTIAQPIYEMGKCAANILIKQIKSKNDKALLEIIEMNVSLHIRDSTRKDSEEQ</sequence>
<keyword evidence="4" id="KW-0804">Transcription</keyword>
<gene>
    <name evidence="6" type="primary">degA_4</name>
    <name evidence="6" type="ORF">PAECIP111893_04681</name>
</gene>
<organism evidence="6 7">
    <name type="scientific">Paenibacillus plantiphilus</name>
    <dbReference type="NCBI Taxonomy" id="2905650"/>
    <lineage>
        <taxon>Bacteria</taxon>
        <taxon>Bacillati</taxon>
        <taxon>Bacillota</taxon>
        <taxon>Bacilli</taxon>
        <taxon>Bacillales</taxon>
        <taxon>Paenibacillaceae</taxon>
        <taxon>Paenibacillus</taxon>
    </lineage>
</organism>
<dbReference type="PROSITE" id="PS00356">
    <property type="entry name" value="HTH_LACI_1"/>
    <property type="match status" value="1"/>
</dbReference>
<dbReference type="SUPFAM" id="SSF47413">
    <property type="entry name" value="lambda repressor-like DNA-binding domains"/>
    <property type="match status" value="1"/>
</dbReference>
<keyword evidence="2" id="KW-0805">Transcription regulation</keyword>
<reference evidence="6" key="1">
    <citation type="submission" date="2022-01" db="EMBL/GenBank/DDBJ databases">
        <authorList>
            <person name="Criscuolo A."/>
        </authorList>
    </citation>
    <scope>NUCLEOTIDE SEQUENCE</scope>
    <source>
        <strain evidence="6">CIP111893</strain>
    </source>
</reference>
<dbReference type="InterPro" id="IPR028082">
    <property type="entry name" value="Peripla_BP_I"/>
</dbReference>